<name>A0A7Y7B5V6_STRMO</name>
<evidence type="ECO:0000313" key="2">
    <source>
        <dbReference type="Proteomes" id="UP000587462"/>
    </source>
</evidence>
<reference evidence="1 2" key="1">
    <citation type="submission" date="2020-04" db="EMBL/GenBank/DDBJ databases">
        <title>Draft Genome Sequence of Streptomyces morookaense DSM 40503, an 8-azaguanine-producing strain.</title>
        <authorList>
            <person name="Qi J."/>
            <person name="Gao J.-M."/>
        </authorList>
    </citation>
    <scope>NUCLEOTIDE SEQUENCE [LARGE SCALE GENOMIC DNA]</scope>
    <source>
        <strain evidence="1 2">DSM 40503</strain>
    </source>
</reference>
<dbReference type="Proteomes" id="UP000587462">
    <property type="component" value="Unassembled WGS sequence"/>
</dbReference>
<comment type="caution">
    <text evidence="1">The sequence shown here is derived from an EMBL/GenBank/DDBJ whole genome shotgun (WGS) entry which is preliminary data.</text>
</comment>
<sequence length="59" mass="6509">MQSPSDSPARHDAAALNAEIRAFLSARRDRALTREERAEYEALRARWVEAVRAGLGTAA</sequence>
<evidence type="ECO:0000313" key="1">
    <source>
        <dbReference type="EMBL" id="NVK79419.1"/>
    </source>
</evidence>
<organism evidence="1 2">
    <name type="scientific">Streptomyces morookaense</name>
    <name type="common">Streptoverticillium morookaense</name>
    <dbReference type="NCBI Taxonomy" id="1970"/>
    <lineage>
        <taxon>Bacteria</taxon>
        <taxon>Bacillati</taxon>
        <taxon>Actinomycetota</taxon>
        <taxon>Actinomycetes</taxon>
        <taxon>Kitasatosporales</taxon>
        <taxon>Streptomycetaceae</taxon>
        <taxon>Streptomyces</taxon>
    </lineage>
</organism>
<gene>
    <name evidence="1" type="ORF">HG542_17330</name>
</gene>
<dbReference type="RefSeq" id="WP_171082426.1">
    <property type="nucleotide sequence ID" value="NZ_BNBU01000001.1"/>
</dbReference>
<dbReference type="AlphaFoldDB" id="A0A7Y7B5V6"/>
<proteinExistence type="predicted"/>
<keyword evidence="2" id="KW-1185">Reference proteome</keyword>
<dbReference type="EMBL" id="JABBXF010000037">
    <property type="protein sequence ID" value="NVK79419.1"/>
    <property type="molecule type" value="Genomic_DNA"/>
</dbReference>
<accession>A0A7Y7B5V6</accession>
<protein>
    <submittedName>
        <fullName evidence="1">Uncharacterized protein</fullName>
    </submittedName>
</protein>